<name>A0A3B1D7B6_9ZZZZ</name>
<feature type="transmembrane region" description="Helical" evidence="4">
    <location>
        <begin position="136"/>
        <end position="154"/>
    </location>
</feature>
<organism evidence="6">
    <name type="scientific">hydrothermal vent metagenome</name>
    <dbReference type="NCBI Taxonomy" id="652676"/>
    <lineage>
        <taxon>unclassified sequences</taxon>
        <taxon>metagenomes</taxon>
        <taxon>ecological metagenomes</taxon>
    </lineage>
</organism>
<dbReference type="InterPro" id="IPR036909">
    <property type="entry name" value="Cyt_c-like_dom_sf"/>
</dbReference>
<dbReference type="Pfam" id="PF00034">
    <property type="entry name" value="Cytochrom_C"/>
    <property type="match status" value="1"/>
</dbReference>
<accession>A0A3B1D7B6</accession>
<dbReference type="GO" id="GO:0046872">
    <property type="term" value="F:metal ion binding"/>
    <property type="evidence" value="ECO:0007669"/>
    <property type="project" value="UniProtKB-KW"/>
</dbReference>
<sequence>MNMFKNKTLFVQVLALILAIPMLAWAGGGGGAFSAGMFSVFKVLIVLGLVFFAWIIKDKMGIPLPKIIQAPILWIACYLTFRVLLQPPIPFSLLAMYMGVCTVVIFLYCSLTTASWEEFSHPIAVMLREDHGTAKMSRYATFLIIPGLIAFQTYSKMLPAFGEPIELRTVHPAPPASTKVHNKIVKLQTAENPFRIGDDGNYLKVGDEAQYFGGNAWTGDVPKFLQQVQQGGTVFFGTAGCFFCHGDNLDGKGPFSFAFNPIPANFADSGTIAQLQETFVFWRVAKGGPDLPREGFPWASAMPPWEKHLTTNEIWKVIIFEYWHTGFFPRTWG</sequence>
<feature type="transmembrane region" description="Helical" evidence="4">
    <location>
        <begin position="67"/>
        <end position="85"/>
    </location>
</feature>
<evidence type="ECO:0000256" key="2">
    <source>
        <dbReference type="ARBA" id="ARBA00022723"/>
    </source>
</evidence>
<feature type="domain" description="Cytochrome c" evidence="5">
    <location>
        <begin position="232"/>
        <end position="318"/>
    </location>
</feature>
<keyword evidence="4" id="KW-0472">Membrane</keyword>
<dbReference type="SUPFAM" id="SSF46626">
    <property type="entry name" value="Cytochrome c"/>
    <property type="match status" value="1"/>
</dbReference>
<protein>
    <recommendedName>
        <fullName evidence="5">Cytochrome c domain-containing protein</fullName>
    </recommendedName>
</protein>
<evidence type="ECO:0000313" key="6">
    <source>
        <dbReference type="EMBL" id="VAX30800.1"/>
    </source>
</evidence>
<feature type="transmembrane region" description="Helical" evidence="4">
    <location>
        <begin position="36"/>
        <end position="55"/>
    </location>
</feature>
<dbReference type="GO" id="GO:0020037">
    <property type="term" value="F:heme binding"/>
    <property type="evidence" value="ECO:0007669"/>
    <property type="project" value="InterPro"/>
</dbReference>
<evidence type="ECO:0000256" key="3">
    <source>
        <dbReference type="ARBA" id="ARBA00023004"/>
    </source>
</evidence>
<keyword evidence="4" id="KW-0812">Transmembrane</keyword>
<gene>
    <name evidence="6" type="ORF">MNBD_NITROSPIRAE01-1796</name>
</gene>
<keyword evidence="3" id="KW-0408">Iron</keyword>
<dbReference type="AlphaFoldDB" id="A0A3B1D7B6"/>
<dbReference type="InterPro" id="IPR009056">
    <property type="entry name" value="Cyt_c-like_dom"/>
</dbReference>
<feature type="transmembrane region" description="Helical" evidence="4">
    <location>
        <begin position="91"/>
        <end position="116"/>
    </location>
</feature>
<keyword evidence="2" id="KW-0479">Metal-binding</keyword>
<keyword evidence="1" id="KW-0349">Heme</keyword>
<dbReference type="GO" id="GO:0009055">
    <property type="term" value="F:electron transfer activity"/>
    <property type="evidence" value="ECO:0007669"/>
    <property type="project" value="InterPro"/>
</dbReference>
<dbReference type="Gene3D" id="1.10.760.10">
    <property type="entry name" value="Cytochrome c-like domain"/>
    <property type="match status" value="1"/>
</dbReference>
<proteinExistence type="predicted"/>
<evidence type="ECO:0000256" key="4">
    <source>
        <dbReference type="SAM" id="Phobius"/>
    </source>
</evidence>
<reference evidence="6" key="1">
    <citation type="submission" date="2018-06" db="EMBL/GenBank/DDBJ databases">
        <authorList>
            <person name="Zhirakovskaya E."/>
        </authorList>
    </citation>
    <scope>NUCLEOTIDE SEQUENCE</scope>
</reference>
<keyword evidence="4" id="KW-1133">Transmembrane helix</keyword>
<evidence type="ECO:0000256" key="1">
    <source>
        <dbReference type="ARBA" id="ARBA00022617"/>
    </source>
</evidence>
<dbReference type="EMBL" id="UOGF01000065">
    <property type="protein sequence ID" value="VAX30800.1"/>
    <property type="molecule type" value="Genomic_DNA"/>
</dbReference>
<evidence type="ECO:0000259" key="5">
    <source>
        <dbReference type="Pfam" id="PF00034"/>
    </source>
</evidence>